<evidence type="ECO:0000313" key="1">
    <source>
        <dbReference type="EMBL" id="AYA38138.1"/>
    </source>
</evidence>
<dbReference type="EMBL" id="CP032317">
    <property type="protein sequence ID" value="AYA38138.1"/>
    <property type="molecule type" value="Genomic_DNA"/>
</dbReference>
<organism evidence="1 2">
    <name type="scientific">Hymenobacter oligotrophus</name>
    <dbReference type="NCBI Taxonomy" id="2319843"/>
    <lineage>
        <taxon>Bacteria</taxon>
        <taxon>Pseudomonadati</taxon>
        <taxon>Bacteroidota</taxon>
        <taxon>Cytophagia</taxon>
        <taxon>Cytophagales</taxon>
        <taxon>Hymenobacteraceae</taxon>
        <taxon>Hymenobacter</taxon>
    </lineage>
</organism>
<dbReference type="Proteomes" id="UP000262802">
    <property type="component" value="Chromosome"/>
</dbReference>
<protein>
    <submittedName>
        <fullName evidence="1">DUF3575 domain-containing protein</fullName>
    </submittedName>
</protein>
<keyword evidence="2" id="KW-1185">Reference proteome</keyword>
<dbReference type="OrthoDB" id="849697at2"/>
<reference evidence="1 2" key="1">
    <citation type="submission" date="2018-09" db="EMBL/GenBank/DDBJ databases">
        <title>Hymenobacter medium sp. nov., isolated from R2A medium.</title>
        <authorList>
            <person name="Yingchao G."/>
        </authorList>
    </citation>
    <scope>NUCLEOTIDE SEQUENCE [LARGE SCALE GENOMIC DNA]</scope>
    <source>
        <strain evidence="2">sh-6</strain>
    </source>
</reference>
<evidence type="ECO:0000313" key="2">
    <source>
        <dbReference type="Proteomes" id="UP000262802"/>
    </source>
</evidence>
<dbReference type="AlphaFoldDB" id="A0A3B7QY72"/>
<dbReference type="RefSeq" id="WP_119445689.1">
    <property type="nucleotide sequence ID" value="NZ_CP032317.1"/>
</dbReference>
<sequence>MPSFLLAAALGGGLLGGSGPVAPASSPASAPRNIIKIAPLGWIHGQEPFSVETRLGYERVVSQHGSLMGSYSYLGTNYPFTFIGEAALSATIMTAFAAAGHARVVWTDVKTRTTGHRYQLQYKHYLGQRRQAPEGFYVSPHFSYTRAHYTFEAPDFAYKVGSRTVNRNFNALFGYQAVLGRHLAVELFTGLGYRHKTEKTYDQNDNYTGTRERETPLKISSGLNVGWAF</sequence>
<name>A0A3B7QY72_9BACT</name>
<dbReference type="KEGG" id="hyh:D3Y59_14480"/>
<gene>
    <name evidence="1" type="ORF">D3Y59_14480</name>
</gene>
<accession>A0A3B7QY72</accession>
<proteinExistence type="predicted"/>